<keyword evidence="1" id="KW-0472">Membrane</keyword>
<sequence>MKNIKRVASWGLAFSEAADMNMLRRKALRGWHLKQFRFGVYELEQGESEDVIYSIDYRLLEPDEVDEYFEMFSFASWTHVCSDYNMHIFKAKKGTVPIYSDPESAQDKTNRLAAPVKKMMIYTVTTTVILWLVMTLTSGIIETISKWSFMFALILAFPATMTYLATLFHRYNRIKRG</sequence>
<keyword evidence="1" id="KW-0812">Transmembrane</keyword>
<evidence type="ECO:0000313" key="2">
    <source>
        <dbReference type="EMBL" id="GEN84465.1"/>
    </source>
</evidence>
<keyword evidence="1" id="KW-1133">Transmembrane helix</keyword>
<dbReference type="AlphaFoldDB" id="A0A511ZAH8"/>
<protein>
    <recommendedName>
        <fullName evidence="4">DUF2812 domain-containing protein</fullName>
    </recommendedName>
</protein>
<evidence type="ECO:0000313" key="3">
    <source>
        <dbReference type="Proteomes" id="UP000321901"/>
    </source>
</evidence>
<evidence type="ECO:0000256" key="1">
    <source>
        <dbReference type="SAM" id="Phobius"/>
    </source>
</evidence>
<dbReference type="RefSeq" id="WP_147059332.1">
    <property type="nucleotide sequence ID" value="NZ_BJYL01000037.1"/>
</dbReference>
<dbReference type="InterPro" id="IPR021359">
    <property type="entry name" value="DUF2812"/>
</dbReference>
<comment type="caution">
    <text evidence="2">The sequence shown here is derived from an EMBL/GenBank/DDBJ whole genome shotgun (WGS) entry which is preliminary data.</text>
</comment>
<keyword evidence="3" id="KW-1185">Reference proteome</keyword>
<feature type="transmembrane region" description="Helical" evidence="1">
    <location>
        <begin position="119"/>
        <end position="141"/>
    </location>
</feature>
<name>A0A511ZAH8_9BACL</name>
<gene>
    <name evidence="2" type="ORF">SLU01_27770</name>
</gene>
<dbReference type="EMBL" id="BJYL01000037">
    <property type="protein sequence ID" value="GEN84465.1"/>
    <property type="molecule type" value="Genomic_DNA"/>
</dbReference>
<reference evidence="2 3" key="1">
    <citation type="submission" date="2019-07" db="EMBL/GenBank/DDBJ databases">
        <title>Whole genome shotgun sequence of Sporosarcina luteola NBRC 105378.</title>
        <authorList>
            <person name="Hosoyama A."/>
            <person name="Uohara A."/>
            <person name="Ohji S."/>
            <person name="Ichikawa N."/>
        </authorList>
    </citation>
    <scope>NUCLEOTIDE SEQUENCE [LARGE SCALE GENOMIC DNA]</scope>
    <source>
        <strain evidence="2 3">NBRC 105378</strain>
    </source>
</reference>
<accession>A0A511ZAH8</accession>
<dbReference type="OrthoDB" id="1928173at2"/>
<proteinExistence type="predicted"/>
<feature type="transmembrane region" description="Helical" evidence="1">
    <location>
        <begin position="147"/>
        <end position="168"/>
    </location>
</feature>
<dbReference type="Pfam" id="PF11193">
    <property type="entry name" value="DUF2812"/>
    <property type="match status" value="1"/>
</dbReference>
<dbReference type="Proteomes" id="UP000321901">
    <property type="component" value="Unassembled WGS sequence"/>
</dbReference>
<organism evidence="2 3">
    <name type="scientific">Sporosarcina luteola</name>
    <dbReference type="NCBI Taxonomy" id="582850"/>
    <lineage>
        <taxon>Bacteria</taxon>
        <taxon>Bacillati</taxon>
        <taxon>Bacillota</taxon>
        <taxon>Bacilli</taxon>
        <taxon>Bacillales</taxon>
        <taxon>Caryophanaceae</taxon>
        <taxon>Sporosarcina</taxon>
    </lineage>
</organism>
<evidence type="ECO:0008006" key="4">
    <source>
        <dbReference type="Google" id="ProtNLM"/>
    </source>
</evidence>